<evidence type="ECO:0000256" key="2">
    <source>
        <dbReference type="ARBA" id="ARBA00012720"/>
    </source>
</evidence>
<dbReference type="PANTHER" id="PTHR10242">
    <property type="entry name" value="8-OXOGUANINE DNA GLYCOSYLASE"/>
    <property type="match status" value="1"/>
</dbReference>
<evidence type="ECO:0000256" key="6">
    <source>
        <dbReference type="ARBA" id="ARBA00023239"/>
    </source>
</evidence>
<dbReference type="SMART" id="SM00478">
    <property type="entry name" value="ENDO3c"/>
    <property type="match status" value="1"/>
</dbReference>
<dbReference type="GO" id="GO:0016829">
    <property type="term" value="F:lyase activity"/>
    <property type="evidence" value="ECO:0007669"/>
    <property type="project" value="UniProtKB-KW"/>
</dbReference>
<evidence type="ECO:0000259" key="10">
    <source>
        <dbReference type="SMART" id="SM00478"/>
    </source>
</evidence>
<evidence type="ECO:0000256" key="1">
    <source>
        <dbReference type="ARBA" id="ARBA00010679"/>
    </source>
</evidence>
<keyword evidence="6 11" id="KW-0456">Lyase</keyword>
<dbReference type="EMBL" id="OZ004260">
    <property type="protein sequence ID" value="CAK7921839.1"/>
    <property type="molecule type" value="Genomic_DNA"/>
</dbReference>
<protein>
    <recommendedName>
        <fullName evidence="2">DNA-(apurinic or apyrimidinic site) lyase</fullName>
        <ecNumber evidence="2">4.2.99.18</ecNumber>
    </recommendedName>
</protein>
<keyword evidence="3" id="KW-0227">DNA damage</keyword>
<accession>A0ABP0ELB3</accession>
<gene>
    <name evidence="11" type="primary">OGG1</name>
    <name evidence="11" type="ORF">CAAN4_H18888</name>
</gene>
<evidence type="ECO:0000256" key="3">
    <source>
        <dbReference type="ARBA" id="ARBA00022763"/>
    </source>
</evidence>
<keyword evidence="12" id="KW-1185">Reference proteome</keyword>
<dbReference type="InterPro" id="IPR003265">
    <property type="entry name" value="HhH-GPD_domain"/>
</dbReference>
<dbReference type="Pfam" id="PF00730">
    <property type="entry name" value="HhH-GPD"/>
    <property type="match status" value="1"/>
</dbReference>
<reference evidence="11 12" key="1">
    <citation type="submission" date="2024-01" db="EMBL/GenBank/DDBJ databases">
        <authorList>
            <consortium name="Genoscope - CEA"/>
            <person name="William W."/>
        </authorList>
    </citation>
    <scope>NUCLEOTIDE SEQUENCE [LARGE SCALE GENOMIC DNA]</scope>
    <source>
        <strain evidence="11 12">29B2s-10</strain>
    </source>
</reference>
<evidence type="ECO:0000313" key="11">
    <source>
        <dbReference type="EMBL" id="CAK7921839.1"/>
    </source>
</evidence>
<organism evidence="11 12">
    <name type="scientific">[Candida] anglica</name>
    <dbReference type="NCBI Taxonomy" id="148631"/>
    <lineage>
        <taxon>Eukaryota</taxon>
        <taxon>Fungi</taxon>
        <taxon>Dikarya</taxon>
        <taxon>Ascomycota</taxon>
        <taxon>Saccharomycotina</taxon>
        <taxon>Pichiomycetes</taxon>
        <taxon>Debaryomycetaceae</taxon>
        <taxon>Kurtzmaniella</taxon>
    </lineage>
</organism>
<sequence length="363" mass="42032">MTADIVWRKISISPKELSLARVLRCGQTFRWKNINNTWAFTISDRIILLKQDETHIHYSWLMAKNQERKPVDLERETLSFINDYFNLSTNLTKLYEHWTEQDSKYKRANKISPFDAFTGIRILRQDPWETTISFICSSNNNVKRISKMCDSLCSEFGDFINTYDGVAYYTFPSAQRLSSSPSVETKLRDMGFGYRAKYIYRTALMLSDSTSNATLNELNTLRTKSYEESHNFLLQLTGVGPKVADCICLMALDKHDVVPVDTHVYQIAVRDYKFKGKRDLKTMNKQSYDQIRLFFKEIFGPYAGWAQSVLFTSDLVDLNNGINQTTTGNEKSILKAEIKEEITVGGSKRVIKEEVDVKIKRRK</sequence>
<evidence type="ECO:0000256" key="7">
    <source>
        <dbReference type="ARBA" id="ARBA00023268"/>
    </source>
</evidence>
<dbReference type="Gene3D" id="3.30.310.40">
    <property type="match status" value="1"/>
</dbReference>
<keyword evidence="7" id="KW-0511">Multifunctional enzyme</keyword>
<evidence type="ECO:0000256" key="4">
    <source>
        <dbReference type="ARBA" id="ARBA00022801"/>
    </source>
</evidence>
<keyword evidence="5" id="KW-0234">DNA repair</keyword>
<evidence type="ECO:0000256" key="8">
    <source>
        <dbReference type="ARBA" id="ARBA00023295"/>
    </source>
</evidence>
<dbReference type="InterPro" id="IPR011257">
    <property type="entry name" value="DNA_glycosylase"/>
</dbReference>
<dbReference type="Gene3D" id="1.10.1670.10">
    <property type="entry name" value="Helix-hairpin-Helix base-excision DNA repair enzymes (C-terminal)"/>
    <property type="match status" value="1"/>
</dbReference>
<keyword evidence="8" id="KW-0326">Glycosidase</keyword>
<evidence type="ECO:0000256" key="5">
    <source>
        <dbReference type="ARBA" id="ARBA00023204"/>
    </source>
</evidence>
<name>A0ABP0ELB3_9ASCO</name>
<evidence type="ECO:0000313" key="12">
    <source>
        <dbReference type="Proteomes" id="UP001497600"/>
    </source>
</evidence>
<dbReference type="Proteomes" id="UP001497600">
    <property type="component" value="Chromosome H"/>
</dbReference>
<dbReference type="SUPFAM" id="SSF55945">
    <property type="entry name" value="TATA-box binding protein-like"/>
    <property type="match status" value="1"/>
</dbReference>
<dbReference type="Pfam" id="PF07934">
    <property type="entry name" value="OGG_N"/>
    <property type="match status" value="1"/>
</dbReference>
<feature type="domain" description="HhH-GPD" evidence="10">
    <location>
        <begin position="136"/>
        <end position="315"/>
    </location>
</feature>
<dbReference type="Gene3D" id="1.10.340.30">
    <property type="entry name" value="Hypothetical protein, domain 2"/>
    <property type="match status" value="1"/>
</dbReference>
<comment type="catalytic activity">
    <reaction evidence="9">
        <text>2'-deoxyribonucleotide-(2'-deoxyribose 5'-phosphate)-2'-deoxyribonucleotide-DNA = a 3'-end 2'-deoxyribonucleotide-(2,3-dehydro-2,3-deoxyribose 5'-phosphate)-DNA + a 5'-end 5'-phospho-2'-deoxyribonucleoside-DNA + H(+)</text>
        <dbReference type="Rhea" id="RHEA:66592"/>
        <dbReference type="Rhea" id="RHEA-COMP:13180"/>
        <dbReference type="Rhea" id="RHEA-COMP:16897"/>
        <dbReference type="Rhea" id="RHEA-COMP:17067"/>
        <dbReference type="ChEBI" id="CHEBI:15378"/>
        <dbReference type="ChEBI" id="CHEBI:136412"/>
        <dbReference type="ChEBI" id="CHEBI:157695"/>
        <dbReference type="ChEBI" id="CHEBI:167181"/>
        <dbReference type="EC" id="4.2.99.18"/>
    </reaction>
</comment>
<dbReference type="InterPro" id="IPR023170">
    <property type="entry name" value="HhH_base_excis_C"/>
</dbReference>
<dbReference type="SUPFAM" id="SSF48150">
    <property type="entry name" value="DNA-glycosylase"/>
    <property type="match status" value="1"/>
</dbReference>
<dbReference type="InterPro" id="IPR012904">
    <property type="entry name" value="OGG_N"/>
</dbReference>
<proteinExistence type="inferred from homology"/>
<keyword evidence="4" id="KW-0378">Hydrolase</keyword>
<comment type="similarity">
    <text evidence="1">Belongs to the type-1 OGG1 family.</text>
</comment>
<dbReference type="CDD" id="cd00056">
    <property type="entry name" value="ENDO3c"/>
    <property type="match status" value="1"/>
</dbReference>
<dbReference type="EC" id="4.2.99.18" evidence="2"/>
<dbReference type="PANTHER" id="PTHR10242:SF2">
    <property type="entry name" value="N-GLYCOSYLASE_DNA LYASE"/>
    <property type="match status" value="1"/>
</dbReference>
<dbReference type="InterPro" id="IPR052054">
    <property type="entry name" value="Oxidative_DNA_repair_enzyme"/>
</dbReference>
<evidence type="ECO:0000256" key="9">
    <source>
        <dbReference type="ARBA" id="ARBA00044632"/>
    </source>
</evidence>